<dbReference type="AlphaFoldDB" id="A0A2K8P6A2"/>
<evidence type="ECO:0000313" key="2">
    <source>
        <dbReference type="EMBL" id="ATZ22282.1"/>
    </source>
</evidence>
<keyword evidence="1" id="KW-0732">Signal</keyword>
<protein>
    <recommendedName>
        <fullName evidence="4">Secreted protein</fullName>
    </recommendedName>
</protein>
<evidence type="ECO:0000256" key="1">
    <source>
        <dbReference type="SAM" id="SignalP"/>
    </source>
</evidence>
<gene>
    <name evidence="2" type="ORF">SLAV_01785</name>
</gene>
<organism evidence="2 3">
    <name type="scientific">Streptomyces lavendulae subsp. lavendulae</name>
    <dbReference type="NCBI Taxonomy" id="58340"/>
    <lineage>
        <taxon>Bacteria</taxon>
        <taxon>Bacillati</taxon>
        <taxon>Actinomycetota</taxon>
        <taxon>Actinomycetes</taxon>
        <taxon>Kitasatosporales</taxon>
        <taxon>Streptomycetaceae</taxon>
        <taxon>Streptomyces</taxon>
    </lineage>
</organism>
<dbReference type="EMBL" id="CP024985">
    <property type="protein sequence ID" value="ATZ22282.1"/>
    <property type="molecule type" value="Genomic_DNA"/>
</dbReference>
<feature type="chain" id="PRO_5039563526" description="Secreted protein" evidence="1">
    <location>
        <begin position="28"/>
        <end position="171"/>
    </location>
</feature>
<name>A0A2K8P6A2_STRLA</name>
<dbReference type="KEGG" id="slx:SLAV_01785"/>
<dbReference type="Proteomes" id="UP000231791">
    <property type="component" value="Chromosome"/>
</dbReference>
<keyword evidence="3" id="KW-1185">Reference proteome</keyword>
<accession>A0A2K8P6A2</accession>
<proteinExistence type="predicted"/>
<feature type="signal peptide" evidence="1">
    <location>
        <begin position="1"/>
        <end position="27"/>
    </location>
</feature>
<evidence type="ECO:0000313" key="3">
    <source>
        <dbReference type="Proteomes" id="UP000231791"/>
    </source>
</evidence>
<reference evidence="2 3" key="1">
    <citation type="submission" date="2017-11" db="EMBL/GenBank/DDBJ databases">
        <title>Complete genome sequence of Streptomyces lavendulae subsp. lavendulae CCM 3239 (formerly 'Streptomyces aureofaciens CCM 3239'), the producer of the angucycline-type antibiotic auricin.</title>
        <authorList>
            <person name="Busche T."/>
            <person name="Novakova R."/>
            <person name="Al'Dilaimi A."/>
            <person name="Homerova D."/>
            <person name="Feckova L."/>
            <person name="Rezuchova B."/>
            <person name="Mingyar E."/>
            <person name="Csolleiova D."/>
            <person name="Bekeova C."/>
            <person name="Winkler A."/>
            <person name="Sevcikova B."/>
            <person name="Kalinowski J."/>
            <person name="Kormanec J."/>
            <person name="Ruckert C."/>
        </authorList>
    </citation>
    <scope>NUCLEOTIDE SEQUENCE [LARGE SCALE GENOMIC DNA]</scope>
    <source>
        <strain evidence="2 3">CCM 3239</strain>
    </source>
</reference>
<sequence length="171" mass="18068">MSVFRRVLRPVAVAAAVLALTAGTAVAGTAHAAVGSASCGWINIGSPGNYTLGGSYAGQVEQEYNTCNGQVMAHWQWSSAYRNAHRNAHVVVMAMSWQNYPAITDRSVDQNAFVSQDVFSGGIDIHAAKPDMWFAYADVYDENGRTCRYAAGGSVHDYATGGNGAPDPSSC</sequence>
<evidence type="ECO:0008006" key="4">
    <source>
        <dbReference type="Google" id="ProtNLM"/>
    </source>
</evidence>